<dbReference type="SUPFAM" id="SSF53098">
    <property type="entry name" value="Ribonuclease H-like"/>
    <property type="match status" value="1"/>
</dbReference>
<sequence>MEDKIAEFVSRCLVCQKVKFEHQRPGGLLQPLEIHTCKWDSISMDFVMGLPRSQRGMNAIWFVVDRLTKVAHFIPMKENWSLEDLANAYDREVILLHGISKDIISDRDPRFSSQFWRKLQLALGSELKMSTAFHAATDG</sequence>
<dbReference type="Gene3D" id="3.30.420.10">
    <property type="entry name" value="Ribonuclease H-like superfamily/Ribonuclease H"/>
    <property type="match status" value="1"/>
</dbReference>
<gene>
    <name evidence="2" type="ORF">RND81_04G018200</name>
</gene>
<evidence type="ECO:0000259" key="1">
    <source>
        <dbReference type="PROSITE" id="PS50994"/>
    </source>
</evidence>
<feature type="domain" description="Integrase catalytic" evidence="1">
    <location>
        <begin position="27"/>
        <end position="139"/>
    </location>
</feature>
<evidence type="ECO:0000313" key="2">
    <source>
        <dbReference type="EMBL" id="KAK9732730.1"/>
    </source>
</evidence>
<dbReference type="Proteomes" id="UP001443914">
    <property type="component" value="Unassembled WGS sequence"/>
</dbReference>
<name>A0AAW1LG13_SAPOF</name>
<reference evidence="2" key="1">
    <citation type="submission" date="2024-03" db="EMBL/GenBank/DDBJ databases">
        <title>WGS assembly of Saponaria officinalis var. Norfolk2.</title>
        <authorList>
            <person name="Jenkins J."/>
            <person name="Shu S."/>
            <person name="Grimwood J."/>
            <person name="Barry K."/>
            <person name="Goodstein D."/>
            <person name="Schmutz J."/>
            <person name="Leebens-Mack J."/>
            <person name="Osbourn A."/>
        </authorList>
    </citation>
    <scope>NUCLEOTIDE SEQUENCE [LARGE SCALE GENOMIC DNA]</scope>
    <source>
        <strain evidence="2">JIC</strain>
    </source>
</reference>
<dbReference type="PANTHER" id="PTHR35046:SF26">
    <property type="entry name" value="RNA-DIRECTED DNA POLYMERASE"/>
    <property type="match status" value="1"/>
</dbReference>
<dbReference type="InterPro" id="IPR036397">
    <property type="entry name" value="RNaseH_sf"/>
</dbReference>
<accession>A0AAW1LG13</accession>
<organism evidence="2 3">
    <name type="scientific">Saponaria officinalis</name>
    <name type="common">Common soapwort</name>
    <name type="synonym">Lychnis saponaria</name>
    <dbReference type="NCBI Taxonomy" id="3572"/>
    <lineage>
        <taxon>Eukaryota</taxon>
        <taxon>Viridiplantae</taxon>
        <taxon>Streptophyta</taxon>
        <taxon>Embryophyta</taxon>
        <taxon>Tracheophyta</taxon>
        <taxon>Spermatophyta</taxon>
        <taxon>Magnoliopsida</taxon>
        <taxon>eudicotyledons</taxon>
        <taxon>Gunneridae</taxon>
        <taxon>Pentapetalae</taxon>
        <taxon>Caryophyllales</taxon>
        <taxon>Caryophyllaceae</taxon>
        <taxon>Caryophylleae</taxon>
        <taxon>Saponaria</taxon>
    </lineage>
</organism>
<protein>
    <recommendedName>
        <fullName evidence="1">Integrase catalytic domain-containing protein</fullName>
    </recommendedName>
</protein>
<keyword evidence="3" id="KW-1185">Reference proteome</keyword>
<proteinExistence type="predicted"/>
<dbReference type="EMBL" id="JBDFQZ010000004">
    <property type="protein sequence ID" value="KAK9732730.1"/>
    <property type="molecule type" value="Genomic_DNA"/>
</dbReference>
<dbReference type="GO" id="GO:0003676">
    <property type="term" value="F:nucleic acid binding"/>
    <property type="evidence" value="ECO:0007669"/>
    <property type="project" value="InterPro"/>
</dbReference>
<dbReference type="AlphaFoldDB" id="A0AAW1LG13"/>
<dbReference type="GO" id="GO:0015074">
    <property type="term" value="P:DNA integration"/>
    <property type="evidence" value="ECO:0007669"/>
    <property type="project" value="InterPro"/>
</dbReference>
<dbReference type="PROSITE" id="PS50994">
    <property type="entry name" value="INTEGRASE"/>
    <property type="match status" value="1"/>
</dbReference>
<dbReference type="InterPro" id="IPR012337">
    <property type="entry name" value="RNaseH-like_sf"/>
</dbReference>
<comment type="caution">
    <text evidence="2">The sequence shown here is derived from an EMBL/GenBank/DDBJ whole genome shotgun (WGS) entry which is preliminary data.</text>
</comment>
<dbReference type="PANTHER" id="PTHR35046">
    <property type="entry name" value="ZINC KNUCKLE (CCHC-TYPE) FAMILY PROTEIN"/>
    <property type="match status" value="1"/>
</dbReference>
<dbReference type="InterPro" id="IPR001584">
    <property type="entry name" value="Integrase_cat-core"/>
</dbReference>
<evidence type="ECO:0000313" key="3">
    <source>
        <dbReference type="Proteomes" id="UP001443914"/>
    </source>
</evidence>